<protein>
    <submittedName>
        <fullName evidence="2">Uncharacterized protein</fullName>
    </submittedName>
</protein>
<evidence type="ECO:0000256" key="1">
    <source>
        <dbReference type="SAM" id="Phobius"/>
    </source>
</evidence>
<proteinExistence type="predicted"/>
<accession>A0A9J6H6H7</accession>
<evidence type="ECO:0000313" key="2">
    <source>
        <dbReference type="EMBL" id="KAH9382617.1"/>
    </source>
</evidence>
<reference evidence="2 3" key="1">
    <citation type="journal article" date="2020" name="Cell">
        <title>Large-Scale Comparative Analyses of Tick Genomes Elucidate Their Genetic Diversity and Vector Capacities.</title>
        <authorList>
            <consortium name="Tick Genome and Microbiome Consortium (TIGMIC)"/>
            <person name="Jia N."/>
            <person name="Wang J."/>
            <person name="Shi W."/>
            <person name="Du L."/>
            <person name="Sun Y."/>
            <person name="Zhan W."/>
            <person name="Jiang J.F."/>
            <person name="Wang Q."/>
            <person name="Zhang B."/>
            <person name="Ji P."/>
            <person name="Bell-Sakyi L."/>
            <person name="Cui X.M."/>
            <person name="Yuan T.T."/>
            <person name="Jiang B.G."/>
            <person name="Yang W.F."/>
            <person name="Lam T.T."/>
            <person name="Chang Q.C."/>
            <person name="Ding S.J."/>
            <person name="Wang X.J."/>
            <person name="Zhu J.G."/>
            <person name="Ruan X.D."/>
            <person name="Zhao L."/>
            <person name="Wei J.T."/>
            <person name="Ye R.Z."/>
            <person name="Que T.C."/>
            <person name="Du C.H."/>
            <person name="Zhou Y.H."/>
            <person name="Cheng J.X."/>
            <person name="Dai P.F."/>
            <person name="Guo W.B."/>
            <person name="Han X.H."/>
            <person name="Huang E.J."/>
            <person name="Li L.F."/>
            <person name="Wei W."/>
            <person name="Gao Y.C."/>
            <person name="Liu J.Z."/>
            <person name="Shao H.Z."/>
            <person name="Wang X."/>
            <person name="Wang C.C."/>
            <person name="Yang T.C."/>
            <person name="Huo Q.B."/>
            <person name="Li W."/>
            <person name="Chen H.Y."/>
            <person name="Chen S.E."/>
            <person name="Zhou L.G."/>
            <person name="Ni X.B."/>
            <person name="Tian J.H."/>
            <person name="Sheng Y."/>
            <person name="Liu T."/>
            <person name="Pan Y.S."/>
            <person name="Xia L.Y."/>
            <person name="Li J."/>
            <person name="Zhao F."/>
            <person name="Cao W.C."/>
        </authorList>
    </citation>
    <scope>NUCLEOTIDE SEQUENCE [LARGE SCALE GENOMIC DNA]</scope>
    <source>
        <strain evidence="2">HaeL-2018</strain>
    </source>
</reference>
<dbReference type="Proteomes" id="UP000821853">
    <property type="component" value="Unassembled WGS sequence"/>
</dbReference>
<dbReference type="VEuPathDB" id="VectorBase:HLOH_062913"/>
<keyword evidence="3" id="KW-1185">Reference proteome</keyword>
<gene>
    <name evidence="2" type="ORF">HPB48_023165</name>
</gene>
<comment type="caution">
    <text evidence="2">The sequence shown here is derived from an EMBL/GenBank/DDBJ whole genome shotgun (WGS) entry which is preliminary data.</text>
</comment>
<organism evidence="2 3">
    <name type="scientific">Haemaphysalis longicornis</name>
    <name type="common">Bush tick</name>
    <dbReference type="NCBI Taxonomy" id="44386"/>
    <lineage>
        <taxon>Eukaryota</taxon>
        <taxon>Metazoa</taxon>
        <taxon>Ecdysozoa</taxon>
        <taxon>Arthropoda</taxon>
        <taxon>Chelicerata</taxon>
        <taxon>Arachnida</taxon>
        <taxon>Acari</taxon>
        <taxon>Parasitiformes</taxon>
        <taxon>Ixodida</taxon>
        <taxon>Ixodoidea</taxon>
        <taxon>Ixodidae</taxon>
        <taxon>Haemaphysalinae</taxon>
        <taxon>Haemaphysalis</taxon>
    </lineage>
</organism>
<keyword evidence="1" id="KW-0472">Membrane</keyword>
<keyword evidence="1" id="KW-1133">Transmembrane helix</keyword>
<evidence type="ECO:0000313" key="3">
    <source>
        <dbReference type="Proteomes" id="UP000821853"/>
    </source>
</evidence>
<sequence>MAPAADYAAFLVFTGAGLGVGLYFSLKKDIRPASVTDEIFLGSNSLHVVLLGLSILASTHQPPAQSDCRHTHTRTVFTLGGLFH</sequence>
<dbReference type="EMBL" id="JABSTR010000025">
    <property type="protein sequence ID" value="KAH9382617.1"/>
    <property type="molecule type" value="Genomic_DNA"/>
</dbReference>
<name>A0A9J6H6H7_HAELO</name>
<keyword evidence="1" id="KW-0812">Transmembrane</keyword>
<dbReference type="AlphaFoldDB" id="A0A9J6H6H7"/>
<feature type="transmembrane region" description="Helical" evidence="1">
    <location>
        <begin position="6"/>
        <end position="26"/>
    </location>
</feature>